<reference evidence="5 6" key="1">
    <citation type="submission" date="2016-10" db="EMBL/GenBank/DDBJ databases">
        <authorList>
            <person name="de Groot N.N."/>
        </authorList>
    </citation>
    <scope>NUCLEOTIDE SEQUENCE [LARGE SCALE GENOMIC DNA]</scope>
    <source>
        <strain evidence="5 6">DSM 26000</strain>
    </source>
</reference>
<dbReference type="OrthoDB" id="9775296at2"/>
<organism evidence="5 6">
    <name type="scientific">Halpernia frigidisoli</name>
    <dbReference type="NCBI Taxonomy" id="1125876"/>
    <lineage>
        <taxon>Bacteria</taxon>
        <taxon>Pseudomonadati</taxon>
        <taxon>Bacteroidota</taxon>
        <taxon>Flavobacteriia</taxon>
        <taxon>Flavobacteriales</taxon>
        <taxon>Weeksellaceae</taxon>
        <taxon>Chryseobacterium group</taxon>
        <taxon>Halpernia</taxon>
    </lineage>
</organism>
<evidence type="ECO:0000256" key="3">
    <source>
        <dbReference type="RuleBase" id="RU000363"/>
    </source>
</evidence>
<dbReference type="GO" id="GO:0016020">
    <property type="term" value="C:membrane"/>
    <property type="evidence" value="ECO:0007669"/>
    <property type="project" value="TreeGrafter"/>
</dbReference>
<keyword evidence="6" id="KW-1185">Reference proteome</keyword>
<feature type="transmembrane region" description="Helical" evidence="4">
    <location>
        <begin position="308"/>
        <end position="325"/>
    </location>
</feature>
<dbReference type="PRINTS" id="PR00081">
    <property type="entry name" value="GDHRDH"/>
</dbReference>
<dbReference type="RefSeq" id="WP_090080061.1">
    <property type="nucleotide sequence ID" value="NZ_FOQT01000003.1"/>
</dbReference>
<evidence type="ECO:0000256" key="1">
    <source>
        <dbReference type="ARBA" id="ARBA00006484"/>
    </source>
</evidence>
<dbReference type="PANTHER" id="PTHR44196:SF1">
    <property type="entry name" value="DEHYDROGENASE_REDUCTASE SDR FAMILY MEMBER 7B"/>
    <property type="match status" value="1"/>
</dbReference>
<dbReference type="PANTHER" id="PTHR44196">
    <property type="entry name" value="DEHYDROGENASE/REDUCTASE SDR FAMILY MEMBER 7B"/>
    <property type="match status" value="1"/>
</dbReference>
<dbReference type="AlphaFoldDB" id="A0A1I3GNS3"/>
<keyword evidence="4" id="KW-1133">Transmembrane helix</keyword>
<dbReference type="GO" id="GO:0016491">
    <property type="term" value="F:oxidoreductase activity"/>
    <property type="evidence" value="ECO:0007669"/>
    <property type="project" value="UniProtKB-KW"/>
</dbReference>
<protein>
    <submittedName>
        <fullName evidence="5">Short-chain dehydrogenase</fullName>
    </submittedName>
</protein>
<evidence type="ECO:0000313" key="6">
    <source>
        <dbReference type="Proteomes" id="UP000198931"/>
    </source>
</evidence>
<gene>
    <name evidence="5" type="ORF">SAMN05443292_1943</name>
</gene>
<dbReference type="NCBIfam" id="NF004792">
    <property type="entry name" value="PRK06139.1"/>
    <property type="match status" value="1"/>
</dbReference>
<dbReference type="Gene3D" id="3.40.50.720">
    <property type="entry name" value="NAD(P)-binding Rossmann-like Domain"/>
    <property type="match status" value="1"/>
</dbReference>
<dbReference type="SUPFAM" id="SSF51735">
    <property type="entry name" value="NAD(P)-binding Rossmann-fold domains"/>
    <property type="match status" value="1"/>
</dbReference>
<dbReference type="Proteomes" id="UP000198931">
    <property type="component" value="Unassembled WGS sequence"/>
</dbReference>
<name>A0A1I3GNS3_9FLAO</name>
<dbReference type="PROSITE" id="PS00061">
    <property type="entry name" value="ADH_SHORT"/>
    <property type="match status" value="1"/>
</dbReference>
<accession>A0A1I3GNS3</accession>
<dbReference type="InterPro" id="IPR036291">
    <property type="entry name" value="NAD(P)-bd_dom_sf"/>
</dbReference>
<evidence type="ECO:0000256" key="4">
    <source>
        <dbReference type="SAM" id="Phobius"/>
    </source>
</evidence>
<dbReference type="EMBL" id="FOQT01000003">
    <property type="protein sequence ID" value="SFI25029.1"/>
    <property type="molecule type" value="Genomic_DNA"/>
</dbReference>
<comment type="similarity">
    <text evidence="1 3">Belongs to the short-chain dehydrogenases/reductases (SDR) family.</text>
</comment>
<keyword evidence="4" id="KW-0812">Transmembrane</keyword>
<dbReference type="InterPro" id="IPR020904">
    <property type="entry name" value="Sc_DH/Rdtase_CS"/>
</dbReference>
<dbReference type="STRING" id="1125876.SAMN05443292_1943"/>
<dbReference type="Pfam" id="PF00106">
    <property type="entry name" value="adh_short"/>
    <property type="match status" value="1"/>
</dbReference>
<dbReference type="InterPro" id="IPR002347">
    <property type="entry name" value="SDR_fam"/>
</dbReference>
<sequence>MENINNLGDLHGKTVVITGGTSGVGRAAAEAFALEGCNIVIAARGQEGLDETVKLCHDLGVVALGVSTDVSKFEDVENLANLALQFNGRIDIWVNNAGVMASGKFEDVPVDAMEQLVKTNLLGYMHGAHAVIPIFKKQGEGVLINNVSIGGFMPAPYSTAYSSTKFGIRGMVEGLQGELSNEPNIHIVGLYPGIQKSTGNLHSAKYSGLDFKIPPFSVDPRQLASEMVKAAKNPRKQIITDGYAAVMKILYGIFPHTIINTASSLLRLAMKKNTDTNTNGNILHSSNEPHRIYGEMAIPTPSRGAQNAMIGAAGVAIGLILFNMVKGESKKKDKKLSKIKSIK</sequence>
<evidence type="ECO:0000313" key="5">
    <source>
        <dbReference type="EMBL" id="SFI25029.1"/>
    </source>
</evidence>
<evidence type="ECO:0000256" key="2">
    <source>
        <dbReference type="ARBA" id="ARBA00023002"/>
    </source>
</evidence>
<keyword evidence="4" id="KW-0472">Membrane</keyword>
<dbReference type="PRINTS" id="PR00080">
    <property type="entry name" value="SDRFAMILY"/>
</dbReference>
<proteinExistence type="inferred from homology"/>
<keyword evidence="2" id="KW-0560">Oxidoreductase</keyword>